<dbReference type="SUPFAM" id="SSF56112">
    <property type="entry name" value="Protein kinase-like (PK-like)"/>
    <property type="match status" value="1"/>
</dbReference>
<dbReference type="InterPro" id="IPR011009">
    <property type="entry name" value="Kinase-like_dom_sf"/>
</dbReference>
<dbReference type="PANTHER" id="PTHR24346">
    <property type="entry name" value="MAP/MICROTUBULE AFFINITY-REGULATING KINASE"/>
    <property type="match status" value="1"/>
</dbReference>
<evidence type="ECO:0000313" key="5">
    <source>
        <dbReference type="EMBL" id="KEF63585.1"/>
    </source>
</evidence>
<keyword evidence="6" id="KW-1185">Reference proteome</keyword>
<dbReference type="Gene3D" id="1.10.510.10">
    <property type="entry name" value="Transferase(Phosphotransferase) domain 1"/>
    <property type="match status" value="1"/>
</dbReference>
<reference evidence="5 6" key="1">
    <citation type="submission" date="2013-03" db="EMBL/GenBank/DDBJ databases">
        <title>The Genome Sequence of Exophiala aquamarina CBS 119918.</title>
        <authorList>
            <consortium name="The Broad Institute Genomics Platform"/>
            <person name="Cuomo C."/>
            <person name="de Hoog S."/>
            <person name="Gorbushina A."/>
            <person name="Walker B."/>
            <person name="Young S.K."/>
            <person name="Zeng Q."/>
            <person name="Gargeya S."/>
            <person name="Fitzgerald M."/>
            <person name="Haas B."/>
            <person name="Abouelleil A."/>
            <person name="Allen A.W."/>
            <person name="Alvarado L."/>
            <person name="Arachchi H.M."/>
            <person name="Berlin A.M."/>
            <person name="Chapman S.B."/>
            <person name="Gainer-Dewar J."/>
            <person name="Goldberg J."/>
            <person name="Griggs A."/>
            <person name="Gujja S."/>
            <person name="Hansen M."/>
            <person name="Howarth C."/>
            <person name="Imamovic A."/>
            <person name="Ireland A."/>
            <person name="Larimer J."/>
            <person name="McCowan C."/>
            <person name="Murphy C."/>
            <person name="Pearson M."/>
            <person name="Poon T.W."/>
            <person name="Priest M."/>
            <person name="Roberts A."/>
            <person name="Saif S."/>
            <person name="Shea T."/>
            <person name="Sisk P."/>
            <person name="Sykes S."/>
            <person name="Wortman J."/>
            <person name="Nusbaum C."/>
            <person name="Birren B."/>
        </authorList>
    </citation>
    <scope>NUCLEOTIDE SEQUENCE [LARGE SCALE GENOMIC DNA]</scope>
    <source>
        <strain evidence="5 6">CBS 119918</strain>
    </source>
</reference>
<dbReference type="SMART" id="SM00220">
    <property type="entry name" value="S_TKc"/>
    <property type="match status" value="1"/>
</dbReference>
<evidence type="ECO:0000256" key="1">
    <source>
        <dbReference type="ARBA" id="ARBA00022741"/>
    </source>
</evidence>
<dbReference type="GeneID" id="25276509"/>
<dbReference type="Pfam" id="PF00069">
    <property type="entry name" value="Pkinase"/>
    <property type="match status" value="1"/>
</dbReference>
<sequence length="691" mass="76088">MTDSRPPRSTTTSFPGQTSPRRNHPLENGSGASQTAGSSQSNSWTDEKFLLTPPVQTNTVNPIDQALTEQNIKAFQANNQAFQQNSHINVSPAAGHGLSIHQHDPLHSLSGLHIRTDVAGPRRSGSTYSVESESRLRSSTSASSLPRRAPSVRNLLHSSAGSVSPGTVISSPQIAAMLDITPLPSPTMAAFESWKALSRNRSRASSVSSIKDMPPPAYPTSNLSPTSPRRKGYPGLQPASRPSTSDGQESSLDDPRTRSVSDYVPETLVSPKPRNIAVSTSVSSPDKNKSPPMLREEYLGVQRGVVEASAASTSPPRIPENQEMQISHDEEPLAKRPRLEVFHAKSINTGEPRSYEAIRLLGKGTFSKVYLAVRQVGDRKDSVDYRQDSINMAGVRARSRRLVAVKVVEHGPAGGADAERIEIGLKREVDLLKAVQHPSLVHLKAFGNDGNLRALLVMNYCPGNDLFEVASKNRDVLVPSLVRRIFAELVSAVRYLHQKFIVHRDIKLENVLLNIPVRVHPDVSDWQKLDRAVVTLTDLGLSRRIPEPPESPLLSTRCGSEDYAAPEILMGQPYDGRQTDAWALGVLLYALMEGRLPFDPLPGARGDPAVLRARTPHRIARCEWAWVKYGDEDGDWDSEKGQEFEGARMCVDGLLKRNTRRKPMNEIREMIWVRDGIQVDGGLRWVEEESL</sequence>
<keyword evidence="5" id="KW-0808">Transferase</keyword>
<dbReference type="GO" id="GO:0035556">
    <property type="term" value="P:intracellular signal transduction"/>
    <property type="evidence" value="ECO:0007669"/>
    <property type="project" value="TreeGrafter"/>
</dbReference>
<dbReference type="VEuPathDB" id="FungiDB:A1O9_01563"/>
<dbReference type="InterPro" id="IPR000719">
    <property type="entry name" value="Prot_kinase_dom"/>
</dbReference>
<feature type="compositionally biased region" description="Low complexity" evidence="3">
    <location>
        <begin position="137"/>
        <end position="150"/>
    </location>
</feature>
<dbReference type="PROSITE" id="PS50011">
    <property type="entry name" value="PROTEIN_KINASE_DOM"/>
    <property type="match status" value="1"/>
</dbReference>
<dbReference type="STRING" id="1182545.A0A072Q6M4"/>
<keyword evidence="5" id="KW-0418">Kinase</keyword>
<feature type="region of interest" description="Disordered" evidence="3">
    <location>
        <begin position="205"/>
        <end position="292"/>
    </location>
</feature>
<accession>A0A072Q6M4</accession>
<feature type="domain" description="Protein kinase" evidence="4">
    <location>
        <begin position="355"/>
        <end position="673"/>
    </location>
</feature>
<dbReference type="Proteomes" id="UP000027920">
    <property type="component" value="Unassembled WGS sequence"/>
</dbReference>
<dbReference type="PANTHER" id="PTHR24346:SF30">
    <property type="entry name" value="MATERNAL EMBRYONIC LEUCINE ZIPPER KINASE"/>
    <property type="match status" value="1"/>
</dbReference>
<dbReference type="InterPro" id="IPR008271">
    <property type="entry name" value="Ser/Thr_kinase_AS"/>
</dbReference>
<comment type="caution">
    <text evidence="5">The sequence shown here is derived from an EMBL/GenBank/DDBJ whole genome shotgun (WGS) entry which is preliminary data.</text>
</comment>
<dbReference type="HOGENOM" id="CLU_019271_1_0_1"/>
<dbReference type="OrthoDB" id="410920at2759"/>
<evidence type="ECO:0000256" key="2">
    <source>
        <dbReference type="ARBA" id="ARBA00022840"/>
    </source>
</evidence>
<dbReference type="GO" id="GO:0005737">
    <property type="term" value="C:cytoplasm"/>
    <property type="evidence" value="ECO:0007669"/>
    <property type="project" value="TreeGrafter"/>
</dbReference>
<keyword evidence="1" id="KW-0547">Nucleotide-binding</keyword>
<evidence type="ECO:0000313" key="6">
    <source>
        <dbReference type="Proteomes" id="UP000027920"/>
    </source>
</evidence>
<name>A0A072Q6M4_9EURO</name>
<evidence type="ECO:0000256" key="3">
    <source>
        <dbReference type="SAM" id="MobiDB-lite"/>
    </source>
</evidence>
<dbReference type="FunFam" id="1.10.510.10:FF:000640">
    <property type="entry name" value="Serine/threonine-protein kinase PRR1"/>
    <property type="match status" value="1"/>
</dbReference>
<dbReference type="AlphaFoldDB" id="A0A072Q6M4"/>
<dbReference type="EMBL" id="AMGV01000001">
    <property type="protein sequence ID" value="KEF63585.1"/>
    <property type="molecule type" value="Genomic_DNA"/>
</dbReference>
<protein>
    <submittedName>
        <fullName evidence="5">CAMK protein kinase</fullName>
    </submittedName>
</protein>
<proteinExistence type="predicted"/>
<feature type="region of interest" description="Disordered" evidence="3">
    <location>
        <begin position="1"/>
        <end position="45"/>
    </location>
</feature>
<gene>
    <name evidence="5" type="ORF">A1O9_01563</name>
</gene>
<dbReference type="RefSeq" id="XP_013266175.1">
    <property type="nucleotide sequence ID" value="XM_013410721.1"/>
</dbReference>
<feature type="compositionally biased region" description="Polar residues" evidence="3">
    <location>
        <begin position="240"/>
        <end position="250"/>
    </location>
</feature>
<dbReference type="GO" id="GO:0004674">
    <property type="term" value="F:protein serine/threonine kinase activity"/>
    <property type="evidence" value="ECO:0007669"/>
    <property type="project" value="TreeGrafter"/>
</dbReference>
<keyword evidence="2" id="KW-0067">ATP-binding</keyword>
<evidence type="ECO:0000259" key="4">
    <source>
        <dbReference type="PROSITE" id="PS50011"/>
    </source>
</evidence>
<dbReference type="GO" id="GO:0005524">
    <property type="term" value="F:ATP binding"/>
    <property type="evidence" value="ECO:0007669"/>
    <property type="project" value="UniProtKB-KW"/>
</dbReference>
<dbReference type="PROSITE" id="PS00108">
    <property type="entry name" value="PROTEIN_KINASE_ST"/>
    <property type="match status" value="1"/>
</dbReference>
<feature type="compositionally biased region" description="Low complexity" evidence="3">
    <location>
        <begin position="28"/>
        <end position="43"/>
    </location>
</feature>
<feature type="region of interest" description="Disordered" evidence="3">
    <location>
        <begin position="115"/>
        <end position="150"/>
    </location>
</feature>
<organism evidence="5 6">
    <name type="scientific">Exophiala aquamarina CBS 119918</name>
    <dbReference type="NCBI Taxonomy" id="1182545"/>
    <lineage>
        <taxon>Eukaryota</taxon>
        <taxon>Fungi</taxon>
        <taxon>Dikarya</taxon>
        <taxon>Ascomycota</taxon>
        <taxon>Pezizomycotina</taxon>
        <taxon>Eurotiomycetes</taxon>
        <taxon>Chaetothyriomycetidae</taxon>
        <taxon>Chaetothyriales</taxon>
        <taxon>Herpotrichiellaceae</taxon>
        <taxon>Exophiala</taxon>
    </lineage>
</organism>